<dbReference type="Gene3D" id="3.30.710.10">
    <property type="entry name" value="Potassium Channel Kv1.1, Chain A"/>
    <property type="match status" value="1"/>
</dbReference>
<dbReference type="EMBL" id="JAWWNJ010000106">
    <property type="protein sequence ID" value="KAK6992861.1"/>
    <property type="molecule type" value="Genomic_DNA"/>
</dbReference>
<name>A0AAV9ZVQ1_9AGAR</name>
<proteinExistence type="predicted"/>
<dbReference type="InterPro" id="IPR000210">
    <property type="entry name" value="BTB/POZ_dom"/>
</dbReference>
<feature type="domain" description="BTB" evidence="2">
    <location>
        <begin position="40"/>
        <end position="147"/>
    </location>
</feature>
<sequence length="349" mass="39772">MDANSDSDTTYTAAETLEPEAADLDQPELTQAEGLWFEDCGLIIRAENTIYRVSSAILAMHSVVFRDMLSLPPPDEPDMMDGCPFVLLADSAEDVTNFLKAVFHYSFFNPPPAPTTFPIICSVLRMSHKYDVDELRKRALVHFSQAHPTTLSEWDAVVSTPPSWTKSNDDQNLLSISIARQFGASWILPTAFYRTCEITREDRFINTKHLDTSDKVRFLQGVRYLETTGASQMLNFLLDESLWSNLNCHEALEAGQRVCIGSREDDEWRHQIHSDLEERKGFDAHVGAVMPLELWQDEHWSDLPACDDCTEEIQSALQEARQKLWNELPTIFGLPDWKELRKMKADALK</sequence>
<feature type="region of interest" description="Disordered" evidence="1">
    <location>
        <begin position="1"/>
        <end position="25"/>
    </location>
</feature>
<organism evidence="3 4">
    <name type="scientific">Favolaschia claudopus</name>
    <dbReference type="NCBI Taxonomy" id="2862362"/>
    <lineage>
        <taxon>Eukaryota</taxon>
        <taxon>Fungi</taxon>
        <taxon>Dikarya</taxon>
        <taxon>Basidiomycota</taxon>
        <taxon>Agaricomycotina</taxon>
        <taxon>Agaricomycetes</taxon>
        <taxon>Agaricomycetidae</taxon>
        <taxon>Agaricales</taxon>
        <taxon>Marasmiineae</taxon>
        <taxon>Mycenaceae</taxon>
        <taxon>Favolaschia</taxon>
    </lineage>
</organism>
<dbReference type="InterPro" id="IPR011333">
    <property type="entry name" value="SKP1/BTB/POZ_sf"/>
</dbReference>
<dbReference type="SMART" id="SM00225">
    <property type="entry name" value="BTB"/>
    <property type="match status" value="1"/>
</dbReference>
<feature type="compositionally biased region" description="Polar residues" evidence="1">
    <location>
        <begin position="1"/>
        <end position="13"/>
    </location>
</feature>
<evidence type="ECO:0000259" key="2">
    <source>
        <dbReference type="SMART" id="SM00225"/>
    </source>
</evidence>
<evidence type="ECO:0000256" key="1">
    <source>
        <dbReference type="SAM" id="MobiDB-lite"/>
    </source>
</evidence>
<dbReference type="Proteomes" id="UP001362999">
    <property type="component" value="Unassembled WGS sequence"/>
</dbReference>
<protein>
    <submittedName>
        <fullName evidence="3">BTB domain-containing protein</fullName>
    </submittedName>
</protein>
<evidence type="ECO:0000313" key="4">
    <source>
        <dbReference type="Proteomes" id="UP001362999"/>
    </source>
</evidence>
<evidence type="ECO:0000313" key="3">
    <source>
        <dbReference type="EMBL" id="KAK6992861.1"/>
    </source>
</evidence>
<comment type="caution">
    <text evidence="3">The sequence shown here is derived from an EMBL/GenBank/DDBJ whole genome shotgun (WGS) entry which is preliminary data.</text>
</comment>
<accession>A0AAV9ZVQ1</accession>
<keyword evidence="4" id="KW-1185">Reference proteome</keyword>
<reference evidence="3 4" key="1">
    <citation type="journal article" date="2024" name="J Genomics">
        <title>Draft genome sequencing and assembly of Favolaschia claudopus CIRM-BRFM 2984 isolated from oak limbs.</title>
        <authorList>
            <person name="Navarro D."/>
            <person name="Drula E."/>
            <person name="Chaduli D."/>
            <person name="Cazenave R."/>
            <person name="Ahrendt S."/>
            <person name="Wang J."/>
            <person name="Lipzen A."/>
            <person name="Daum C."/>
            <person name="Barry K."/>
            <person name="Grigoriev I.V."/>
            <person name="Favel A."/>
            <person name="Rosso M.N."/>
            <person name="Martin F."/>
        </authorList>
    </citation>
    <scope>NUCLEOTIDE SEQUENCE [LARGE SCALE GENOMIC DNA]</scope>
    <source>
        <strain evidence="3 4">CIRM-BRFM 2984</strain>
    </source>
</reference>
<dbReference type="AlphaFoldDB" id="A0AAV9ZVQ1"/>
<gene>
    <name evidence="3" type="ORF">R3P38DRAFT_2738883</name>
</gene>